<reference evidence="1 2" key="1">
    <citation type="submission" date="2021-06" db="EMBL/GenBank/DDBJ databases">
        <title>Caerostris darwini draft genome.</title>
        <authorList>
            <person name="Kono N."/>
            <person name="Arakawa K."/>
        </authorList>
    </citation>
    <scope>NUCLEOTIDE SEQUENCE [LARGE SCALE GENOMIC DNA]</scope>
</reference>
<evidence type="ECO:0000313" key="1">
    <source>
        <dbReference type="EMBL" id="GIX67964.1"/>
    </source>
</evidence>
<evidence type="ECO:0008006" key="3">
    <source>
        <dbReference type="Google" id="ProtNLM"/>
    </source>
</evidence>
<dbReference type="AlphaFoldDB" id="A0AAV4MAX4"/>
<dbReference type="EMBL" id="BPLQ01000140">
    <property type="protein sequence ID" value="GIX67964.1"/>
    <property type="molecule type" value="Genomic_DNA"/>
</dbReference>
<sequence>MMALENPFIFLFCHQLLYMFRNGWLILIFPAGRRSQASQSKCICHGVFLRDAKSTPPCSPIKLVCTRKLSHIFFLEENLAQSGRFIINHTISEKKESKGEHILSIYSTNGVIVSEKM</sequence>
<accession>A0AAV4MAX4</accession>
<organism evidence="1 2">
    <name type="scientific">Caerostris darwini</name>
    <dbReference type="NCBI Taxonomy" id="1538125"/>
    <lineage>
        <taxon>Eukaryota</taxon>
        <taxon>Metazoa</taxon>
        <taxon>Ecdysozoa</taxon>
        <taxon>Arthropoda</taxon>
        <taxon>Chelicerata</taxon>
        <taxon>Arachnida</taxon>
        <taxon>Araneae</taxon>
        <taxon>Araneomorphae</taxon>
        <taxon>Entelegynae</taxon>
        <taxon>Araneoidea</taxon>
        <taxon>Araneidae</taxon>
        <taxon>Caerostris</taxon>
    </lineage>
</organism>
<comment type="caution">
    <text evidence="1">The sequence shown here is derived from an EMBL/GenBank/DDBJ whole genome shotgun (WGS) entry which is preliminary data.</text>
</comment>
<proteinExistence type="predicted"/>
<gene>
    <name evidence="1" type="ORF">CDAR_46011</name>
</gene>
<protein>
    <recommendedName>
        <fullName evidence="3">Secreted protein</fullName>
    </recommendedName>
</protein>
<dbReference type="Proteomes" id="UP001054837">
    <property type="component" value="Unassembled WGS sequence"/>
</dbReference>
<keyword evidence="2" id="KW-1185">Reference proteome</keyword>
<evidence type="ECO:0000313" key="2">
    <source>
        <dbReference type="Proteomes" id="UP001054837"/>
    </source>
</evidence>
<name>A0AAV4MAX4_9ARAC</name>